<feature type="compositionally biased region" description="Acidic residues" evidence="2">
    <location>
        <begin position="238"/>
        <end position="250"/>
    </location>
</feature>
<dbReference type="SUPFAM" id="SSF52799">
    <property type="entry name" value="(Phosphotyrosine protein) phosphatases II"/>
    <property type="match status" value="2"/>
</dbReference>
<feature type="region of interest" description="Disordered" evidence="2">
    <location>
        <begin position="395"/>
        <end position="435"/>
    </location>
</feature>
<evidence type="ECO:0000313" key="5">
    <source>
        <dbReference type="EMBL" id="KIW80487.1"/>
    </source>
</evidence>
<feature type="region of interest" description="Disordered" evidence="2">
    <location>
        <begin position="141"/>
        <end position="167"/>
    </location>
</feature>
<protein>
    <submittedName>
        <fullName evidence="5">Unplaced genomic scaffold supercont1.4, whole genome shotgun sequence</fullName>
    </submittedName>
</protein>
<evidence type="ECO:0000256" key="2">
    <source>
        <dbReference type="SAM" id="MobiDB-lite"/>
    </source>
</evidence>
<proteinExistence type="inferred from homology"/>
<dbReference type="EMBL" id="KN846972">
    <property type="protein sequence ID" value="KIW80487.1"/>
    <property type="molecule type" value="Genomic_DNA"/>
</dbReference>
<dbReference type="PROSITE" id="PS00383">
    <property type="entry name" value="TYR_PHOSPHATASE_1"/>
    <property type="match status" value="1"/>
</dbReference>
<feature type="compositionally biased region" description="Acidic residues" evidence="2">
    <location>
        <begin position="525"/>
        <end position="534"/>
    </location>
</feature>
<dbReference type="PANTHER" id="PTHR19134:SF449">
    <property type="entry name" value="TYROSINE-PROTEIN PHOSPHATASE 1"/>
    <property type="match status" value="1"/>
</dbReference>
<dbReference type="PRINTS" id="PR00700">
    <property type="entry name" value="PRTYPHPHTASE"/>
</dbReference>
<feature type="region of interest" description="Disordered" evidence="2">
    <location>
        <begin position="506"/>
        <end position="599"/>
    </location>
</feature>
<dbReference type="PROSITE" id="PS50056">
    <property type="entry name" value="TYR_PHOSPHATASE_2"/>
    <property type="match status" value="1"/>
</dbReference>
<dbReference type="InterPro" id="IPR050348">
    <property type="entry name" value="Protein-Tyr_Phosphatase"/>
</dbReference>
<dbReference type="GO" id="GO:0004725">
    <property type="term" value="F:protein tyrosine phosphatase activity"/>
    <property type="evidence" value="ECO:0007669"/>
    <property type="project" value="InterPro"/>
</dbReference>
<comment type="similarity">
    <text evidence="1">Belongs to the protein-tyrosine phosphatase family. Non-receptor class subfamily.</text>
</comment>
<dbReference type="VEuPathDB" id="FungiDB:Z517_07103"/>
<feature type="region of interest" description="Disordered" evidence="2">
    <location>
        <begin position="1"/>
        <end position="51"/>
    </location>
</feature>
<organism evidence="5 6">
    <name type="scientific">Fonsecaea pedrosoi CBS 271.37</name>
    <dbReference type="NCBI Taxonomy" id="1442368"/>
    <lineage>
        <taxon>Eukaryota</taxon>
        <taxon>Fungi</taxon>
        <taxon>Dikarya</taxon>
        <taxon>Ascomycota</taxon>
        <taxon>Pezizomycotina</taxon>
        <taxon>Eurotiomycetes</taxon>
        <taxon>Chaetothyriomycetidae</taxon>
        <taxon>Chaetothyriales</taxon>
        <taxon>Herpotrichiellaceae</taxon>
        <taxon>Fonsecaea</taxon>
    </lineage>
</organism>
<feature type="compositionally biased region" description="Polar residues" evidence="2">
    <location>
        <begin position="1"/>
        <end position="12"/>
    </location>
</feature>
<feature type="region of interest" description="Disordered" evidence="2">
    <location>
        <begin position="225"/>
        <end position="294"/>
    </location>
</feature>
<dbReference type="STRING" id="1442368.A0A0D2F1L3"/>
<dbReference type="InterPro" id="IPR000387">
    <property type="entry name" value="Tyr_Pase_dom"/>
</dbReference>
<dbReference type="PROSITE" id="PS50055">
    <property type="entry name" value="TYR_PHOSPHATASE_PTP"/>
    <property type="match status" value="1"/>
</dbReference>
<evidence type="ECO:0000259" key="3">
    <source>
        <dbReference type="PROSITE" id="PS50055"/>
    </source>
</evidence>
<gene>
    <name evidence="5" type="ORF">Z517_07103</name>
</gene>
<name>A0A0D2F1L3_9EURO</name>
<reference evidence="5 6" key="1">
    <citation type="submission" date="2015-01" db="EMBL/GenBank/DDBJ databases">
        <title>The Genome Sequence of Fonsecaea pedrosoi CBS 271.37.</title>
        <authorList>
            <consortium name="The Broad Institute Genomics Platform"/>
            <person name="Cuomo C."/>
            <person name="de Hoog S."/>
            <person name="Gorbushina A."/>
            <person name="Stielow B."/>
            <person name="Teixiera M."/>
            <person name="Abouelleil A."/>
            <person name="Chapman S.B."/>
            <person name="Priest M."/>
            <person name="Young S.K."/>
            <person name="Wortman J."/>
            <person name="Nusbaum C."/>
            <person name="Birren B."/>
        </authorList>
    </citation>
    <scope>NUCLEOTIDE SEQUENCE [LARGE SCALE GENOMIC DNA]</scope>
    <source>
        <strain evidence="5 6">CBS 271.37</strain>
    </source>
</reference>
<feature type="compositionally biased region" description="Polar residues" evidence="2">
    <location>
        <begin position="397"/>
        <end position="413"/>
    </location>
</feature>
<dbReference type="HOGENOM" id="CLU_001645_9_12_1"/>
<dbReference type="PANTHER" id="PTHR19134">
    <property type="entry name" value="RECEPTOR-TYPE TYROSINE-PROTEIN PHOSPHATASE"/>
    <property type="match status" value="1"/>
</dbReference>
<dbReference type="InterPro" id="IPR016130">
    <property type="entry name" value="Tyr_Pase_AS"/>
</dbReference>
<feature type="compositionally biased region" description="Polar residues" evidence="2">
    <location>
        <begin position="255"/>
        <end position="264"/>
    </location>
</feature>
<dbReference type="InterPro" id="IPR029021">
    <property type="entry name" value="Prot-tyrosine_phosphatase-like"/>
</dbReference>
<dbReference type="GeneID" id="25306593"/>
<accession>A0A0D2F1L3</accession>
<dbReference type="SMART" id="SM00404">
    <property type="entry name" value="PTPc_motif"/>
    <property type="match status" value="1"/>
</dbReference>
<dbReference type="InterPro" id="IPR003595">
    <property type="entry name" value="Tyr_Pase_cat"/>
</dbReference>
<feature type="compositionally biased region" description="Basic and acidic residues" evidence="2">
    <location>
        <begin position="580"/>
        <end position="599"/>
    </location>
</feature>
<dbReference type="SMART" id="SM00194">
    <property type="entry name" value="PTPc"/>
    <property type="match status" value="1"/>
</dbReference>
<dbReference type="AlphaFoldDB" id="A0A0D2F1L3"/>
<feature type="domain" description="Tyrosine-protein phosphatase" evidence="3">
    <location>
        <begin position="105"/>
        <end position="467"/>
    </location>
</feature>
<dbReference type="Proteomes" id="UP000053029">
    <property type="component" value="Unassembled WGS sequence"/>
</dbReference>
<dbReference type="OrthoDB" id="10253954at2759"/>
<feature type="domain" description="Tyrosine specific protein phosphatases" evidence="4">
    <location>
        <begin position="346"/>
        <end position="458"/>
    </location>
</feature>
<dbReference type="InterPro" id="IPR000242">
    <property type="entry name" value="PTP_cat"/>
</dbReference>
<keyword evidence="6" id="KW-1185">Reference proteome</keyword>
<dbReference type="RefSeq" id="XP_013284295.1">
    <property type="nucleotide sequence ID" value="XM_013428841.1"/>
</dbReference>
<feature type="compositionally biased region" description="Polar residues" evidence="2">
    <location>
        <begin position="148"/>
        <end position="167"/>
    </location>
</feature>
<dbReference type="Pfam" id="PF00102">
    <property type="entry name" value="Y_phosphatase"/>
    <property type="match status" value="2"/>
</dbReference>
<sequence length="599" mass="65491">MPQSLSLSTPPQGSIKRQRSQETAMTVSRPTSRGQGQSNGAVGKPDDSAKQVNVKIPAYLNKPRAKISSAFQDLEWKQRYRLQHASQNPHTSPFRVDRSWAVLSRNRYGNVQPWESSRVKLKKPIGGSDYVNASPITLRSRLAKKSRSGTSTPASTGQPSVSSTTPVESNYIATQGPKEGQYSHFWHMVMQETPGDVGVIIMLTQLYEGNKEKCAQYFPRDMDNPTIILPAHEHGGDDDGDTEAADDGDPFLDSCTRSAETDSVGTDAEDTRSEPRSAAQDNEQGDTAQEPGSCGSVTLLSLDYDARIGCEVRKLRLTIDGNTKTIYHYLFHGWPDFGKPEAEDRRALVELTKVSRAVAGDSPRIVHCSAGVGRTGTWIALDFLLQELEAGRLVESSPPQTGTHTPTTNSNGAGTWGRSGPVKASTPDPKDEDDLISETVNTLREQRMMMVMNELQYSFLYEVLKDAFIDKYAETETGPVVIEVQEPSPKVARRRSPFGGMFRDGRVGAAQGNGNEDTVPADSVEFSESEAETEIMDKPKTGMELDRGDAVDAGSAEDVGDHAEDGEADEDPYAAVAPESIREGQGKKEQNEIHEHEVK</sequence>
<evidence type="ECO:0000259" key="4">
    <source>
        <dbReference type="PROSITE" id="PS50056"/>
    </source>
</evidence>
<evidence type="ECO:0000256" key="1">
    <source>
        <dbReference type="ARBA" id="ARBA00009649"/>
    </source>
</evidence>
<feature type="compositionally biased region" description="Basic and acidic residues" evidence="2">
    <location>
        <begin position="535"/>
        <end position="550"/>
    </location>
</feature>
<evidence type="ECO:0000313" key="6">
    <source>
        <dbReference type="Proteomes" id="UP000053029"/>
    </source>
</evidence>
<dbReference type="Gene3D" id="3.90.190.10">
    <property type="entry name" value="Protein tyrosine phosphatase superfamily"/>
    <property type="match status" value="1"/>
</dbReference>
<feature type="compositionally biased region" description="Polar residues" evidence="2">
    <location>
        <begin position="21"/>
        <end position="40"/>
    </location>
</feature>